<evidence type="ECO:0008006" key="4">
    <source>
        <dbReference type="Google" id="ProtNLM"/>
    </source>
</evidence>
<feature type="region of interest" description="Disordered" evidence="1">
    <location>
        <begin position="1"/>
        <end position="31"/>
    </location>
</feature>
<evidence type="ECO:0000313" key="2">
    <source>
        <dbReference type="EMBL" id="KAJ5543858.1"/>
    </source>
</evidence>
<reference evidence="2 3" key="1">
    <citation type="journal article" date="2023" name="IMA Fungus">
        <title>Comparative genomic study of the Penicillium genus elucidates a diverse pangenome and 15 lateral gene transfer events.</title>
        <authorList>
            <person name="Petersen C."/>
            <person name="Sorensen T."/>
            <person name="Nielsen M.R."/>
            <person name="Sondergaard T.E."/>
            <person name="Sorensen J.L."/>
            <person name="Fitzpatrick D.A."/>
            <person name="Frisvad J.C."/>
            <person name="Nielsen K.L."/>
        </authorList>
    </citation>
    <scope>NUCLEOTIDE SEQUENCE [LARGE SCALE GENOMIC DNA]</scope>
    <source>
        <strain evidence="2 3">IBT 35679</strain>
    </source>
</reference>
<dbReference type="Proteomes" id="UP001220324">
    <property type="component" value="Unassembled WGS sequence"/>
</dbReference>
<evidence type="ECO:0000256" key="1">
    <source>
        <dbReference type="SAM" id="MobiDB-lite"/>
    </source>
</evidence>
<sequence length="206" mass="22971">MMPNRRRSRRKPPQRHEANLNTPGNGQTNLDKWLASGNDPVPPVVEEPFELGVEHEIEGGNVLMEKQQVEKNPVLQAQKLIRDAIEKSRGEQDQAIFGSCIHIILERDLILIAKTSFGKSMILQAVSFLLAKSVTLVVLPLNQIGVEQTSYILNIGGRPYFLNAETFSSELLKEIQAGEFSRVLLSPELAIGDKFRLTATNQAFPD</sequence>
<feature type="compositionally biased region" description="Polar residues" evidence="1">
    <location>
        <begin position="19"/>
        <end position="30"/>
    </location>
</feature>
<dbReference type="Gene3D" id="3.40.50.300">
    <property type="entry name" value="P-loop containing nucleotide triphosphate hydrolases"/>
    <property type="match status" value="1"/>
</dbReference>
<name>A0AAD6GF51_9EURO</name>
<keyword evidence="3" id="KW-1185">Reference proteome</keyword>
<dbReference type="InterPro" id="IPR027417">
    <property type="entry name" value="P-loop_NTPase"/>
</dbReference>
<feature type="compositionally biased region" description="Basic residues" evidence="1">
    <location>
        <begin position="1"/>
        <end position="13"/>
    </location>
</feature>
<dbReference type="AlphaFoldDB" id="A0AAD6GF51"/>
<accession>A0AAD6GF51</accession>
<proteinExistence type="predicted"/>
<protein>
    <recommendedName>
        <fullName evidence="4">DEAD/DEAH box helicase domain-containing protein</fullName>
    </recommendedName>
</protein>
<comment type="caution">
    <text evidence="2">The sequence shown here is derived from an EMBL/GenBank/DDBJ whole genome shotgun (WGS) entry which is preliminary data.</text>
</comment>
<organism evidence="2 3">
    <name type="scientific">Penicillium frequentans</name>
    <dbReference type="NCBI Taxonomy" id="3151616"/>
    <lineage>
        <taxon>Eukaryota</taxon>
        <taxon>Fungi</taxon>
        <taxon>Dikarya</taxon>
        <taxon>Ascomycota</taxon>
        <taxon>Pezizomycotina</taxon>
        <taxon>Eurotiomycetes</taxon>
        <taxon>Eurotiomycetidae</taxon>
        <taxon>Eurotiales</taxon>
        <taxon>Aspergillaceae</taxon>
        <taxon>Penicillium</taxon>
    </lineage>
</organism>
<dbReference type="EMBL" id="JAQIZZ010000004">
    <property type="protein sequence ID" value="KAJ5543858.1"/>
    <property type="molecule type" value="Genomic_DNA"/>
</dbReference>
<evidence type="ECO:0000313" key="3">
    <source>
        <dbReference type="Proteomes" id="UP001220324"/>
    </source>
</evidence>
<gene>
    <name evidence="2" type="ORF">N7494_005137</name>
</gene>